<dbReference type="NCBIfam" id="TIGR02200">
    <property type="entry name" value="GlrX_actino"/>
    <property type="match status" value="1"/>
</dbReference>
<dbReference type="RefSeq" id="WP_303735172.1">
    <property type="nucleotide sequence ID" value="NZ_CAKZHK010000008.1"/>
</dbReference>
<protein>
    <submittedName>
        <fullName evidence="3">Glutaredoxin-like protein</fullName>
    </submittedName>
</protein>
<evidence type="ECO:0000313" key="4">
    <source>
        <dbReference type="Proteomes" id="UP000249432"/>
    </source>
</evidence>
<accession>A0A2W5SLS5</accession>
<evidence type="ECO:0000256" key="1">
    <source>
        <dbReference type="SAM" id="MobiDB-lite"/>
    </source>
</evidence>
<evidence type="ECO:0000259" key="2">
    <source>
        <dbReference type="Pfam" id="PF00462"/>
    </source>
</evidence>
<dbReference type="Pfam" id="PF00462">
    <property type="entry name" value="Glutaredoxin"/>
    <property type="match status" value="1"/>
</dbReference>
<dbReference type="Proteomes" id="UP000249432">
    <property type="component" value="Unassembled WGS sequence"/>
</dbReference>
<dbReference type="CDD" id="cd02976">
    <property type="entry name" value="NrdH"/>
    <property type="match status" value="1"/>
</dbReference>
<dbReference type="InterPro" id="IPR011915">
    <property type="entry name" value="GlrX_actino"/>
</dbReference>
<sequence>MSKVIQKNIPSGNETVAIIYYATWCPFCKKLIENLDRTETPYSLIDIDQSEEAGQWVESVNDGNRVVPTVKYSDDTTATNPPAGDVRRKVEELSS</sequence>
<evidence type="ECO:0000313" key="3">
    <source>
        <dbReference type="EMBL" id="PZR04129.1"/>
    </source>
</evidence>
<dbReference type="SUPFAM" id="SSF52833">
    <property type="entry name" value="Thioredoxin-like"/>
    <property type="match status" value="1"/>
</dbReference>
<dbReference type="InterPro" id="IPR036249">
    <property type="entry name" value="Thioredoxin-like_sf"/>
</dbReference>
<proteinExistence type="predicted"/>
<gene>
    <name evidence="3" type="ORF">DI525_07815</name>
</gene>
<name>A0A2W5SLS5_9CORY</name>
<dbReference type="EMBL" id="QFRA01000021">
    <property type="protein sequence ID" value="PZR04129.1"/>
    <property type="molecule type" value="Genomic_DNA"/>
</dbReference>
<dbReference type="InterPro" id="IPR002109">
    <property type="entry name" value="Glutaredoxin"/>
</dbReference>
<feature type="region of interest" description="Disordered" evidence="1">
    <location>
        <begin position="71"/>
        <end position="95"/>
    </location>
</feature>
<feature type="compositionally biased region" description="Basic and acidic residues" evidence="1">
    <location>
        <begin position="85"/>
        <end position="95"/>
    </location>
</feature>
<feature type="domain" description="Glutaredoxin" evidence="2">
    <location>
        <begin position="19"/>
        <end position="70"/>
    </location>
</feature>
<reference evidence="3 4" key="1">
    <citation type="submission" date="2017-08" db="EMBL/GenBank/DDBJ databases">
        <title>Infants hospitalized years apart are colonized by the same room-sourced microbial strains.</title>
        <authorList>
            <person name="Brooks B."/>
            <person name="Olm M.R."/>
            <person name="Firek B.A."/>
            <person name="Baker R."/>
            <person name="Thomas B.C."/>
            <person name="Morowitz M.J."/>
            <person name="Banfield J.F."/>
        </authorList>
    </citation>
    <scope>NUCLEOTIDE SEQUENCE [LARGE SCALE GENOMIC DNA]</scope>
    <source>
        <strain evidence="3">S2_003_000_R1_3</strain>
    </source>
</reference>
<organism evidence="3 4">
    <name type="scientific">Corynebacterium kroppenstedtii</name>
    <dbReference type="NCBI Taxonomy" id="161879"/>
    <lineage>
        <taxon>Bacteria</taxon>
        <taxon>Bacillati</taxon>
        <taxon>Actinomycetota</taxon>
        <taxon>Actinomycetes</taxon>
        <taxon>Mycobacteriales</taxon>
        <taxon>Corynebacteriaceae</taxon>
        <taxon>Corynebacterium</taxon>
    </lineage>
</organism>
<dbReference type="Gene3D" id="3.40.30.10">
    <property type="entry name" value="Glutaredoxin"/>
    <property type="match status" value="1"/>
</dbReference>
<dbReference type="AlphaFoldDB" id="A0A2W5SLS5"/>
<comment type="caution">
    <text evidence="3">The sequence shown here is derived from an EMBL/GenBank/DDBJ whole genome shotgun (WGS) entry which is preliminary data.</text>
</comment>